<dbReference type="Proteomes" id="UP000076858">
    <property type="component" value="Unassembled WGS sequence"/>
</dbReference>
<reference evidence="1 2" key="1">
    <citation type="submission" date="2016-03" db="EMBL/GenBank/DDBJ databases">
        <title>EvidentialGene: Evidence-directed Construction of Genes on Genomes.</title>
        <authorList>
            <person name="Gilbert D.G."/>
            <person name="Choi J.-H."/>
            <person name="Mockaitis K."/>
            <person name="Colbourne J."/>
            <person name="Pfrender M."/>
        </authorList>
    </citation>
    <scope>NUCLEOTIDE SEQUENCE [LARGE SCALE GENOMIC DNA]</scope>
    <source>
        <strain evidence="1 2">Xinb3</strain>
        <tissue evidence="1">Complete organism</tissue>
    </source>
</reference>
<keyword evidence="2" id="KW-1185">Reference proteome</keyword>
<dbReference type="EMBL" id="LRGB01002294">
    <property type="protein sequence ID" value="KZS08192.1"/>
    <property type="molecule type" value="Genomic_DNA"/>
</dbReference>
<accession>A0A164QYZ5</accession>
<proteinExistence type="predicted"/>
<organism evidence="1 2">
    <name type="scientific">Daphnia magna</name>
    <dbReference type="NCBI Taxonomy" id="35525"/>
    <lineage>
        <taxon>Eukaryota</taxon>
        <taxon>Metazoa</taxon>
        <taxon>Ecdysozoa</taxon>
        <taxon>Arthropoda</taxon>
        <taxon>Crustacea</taxon>
        <taxon>Branchiopoda</taxon>
        <taxon>Diplostraca</taxon>
        <taxon>Cladocera</taxon>
        <taxon>Anomopoda</taxon>
        <taxon>Daphniidae</taxon>
        <taxon>Daphnia</taxon>
    </lineage>
</organism>
<evidence type="ECO:0000313" key="2">
    <source>
        <dbReference type="Proteomes" id="UP000076858"/>
    </source>
</evidence>
<comment type="caution">
    <text evidence="1">The sequence shown here is derived from an EMBL/GenBank/DDBJ whole genome shotgun (WGS) entry which is preliminary data.</text>
</comment>
<name>A0A164QYZ5_9CRUS</name>
<dbReference type="AlphaFoldDB" id="A0A164QYZ5"/>
<sequence length="116" mass="13827">MILNIQPHNTGNSLIMKALGRVHLFKERSNTKDIKLRKQWRMCIIIVFPKFLTPKKIHLFGKIIKQQRNPKFTFLTAVPVKCEFVLTYDIISRVKCFFFHFSVLQVIRSFYNHIFA</sequence>
<protein>
    <submittedName>
        <fullName evidence="1">DnaJ subfamily C member 28</fullName>
    </submittedName>
</protein>
<evidence type="ECO:0000313" key="1">
    <source>
        <dbReference type="EMBL" id="KZS08192.1"/>
    </source>
</evidence>
<gene>
    <name evidence="1" type="ORF">APZ42_027907</name>
</gene>